<reference evidence="2 3" key="1">
    <citation type="submission" date="2023-06" db="EMBL/GenBank/DDBJ databases">
        <title>Azospirillum isscasensis sp.nov, a bacterium isolated from rhizosphere soil of rice.</title>
        <authorList>
            <person name="Wang H."/>
        </authorList>
    </citation>
    <scope>NUCLEOTIDE SEQUENCE [LARGE SCALE GENOMIC DNA]</scope>
    <source>
        <strain evidence="2 3">C340-1</strain>
    </source>
</reference>
<accession>A0ABU0WEB5</accession>
<comment type="caution">
    <text evidence="2">The sequence shown here is derived from an EMBL/GenBank/DDBJ whole genome shotgun (WGS) entry which is preliminary data.</text>
</comment>
<evidence type="ECO:0008006" key="4">
    <source>
        <dbReference type="Google" id="ProtNLM"/>
    </source>
</evidence>
<feature type="region of interest" description="Disordered" evidence="1">
    <location>
        <begin position="1431"/>
        <end position="1455"/>
    </location>
</feature>
<keyword evidence="3" id="KW-1185">Reference proteome</keyword>
<dbReference type="EMBL" id="JAUJFI010000024">
    <property type="protein sequence ID" value="MDQ2102546.1"/>
    <property type="molecule type" value="Genomic_DNA"/>
</dbReference>
<dbReference type="SUPFAM" id="SSF52540">
    <property type="entry name" value="P-loop containing nucleoside triphosphate hydrolases"/>
    <property type="match status" value="1"/>
</dbReference>
<organism evidence="2 3">
    <name type="scientific">Azospirillum isscasi</name>
    <dbReference type="NCBI Taxonomy" id="3053926"/>
    <lineage>
        <taxon>Bacteria</taxon>
        <taxon>Pseudomonadati</taxon>
        <taxon>Pseudomonadota</taxon>
        <taxon>Alphaproteobacteria</taxon>
        <taxon>Rhodospirillales</taxon>
        <taxon>Azospirillaceae</taxon>
        <taxon>Azospirillum</taxon>
    </lineage>
</organism>
<dbReference type="RefSeq" id="WP_306704759.1">
    <property type="nucleotide sequence ID" value="NZ_JAUJFI010000024.1"/>
</dbReference>
<gene>
    <name evidence="2" type="ORF">QSG27_07560</name>
</gene>
<evidence type="ECO:0000313" key="3">
    <source>
        <dbReference type="Proteomes" id="UP001227317"/>
    </source>
</evidence>
<evidence type="ECO:0000256" key="1">
    <source>
        <dbReference type="SAM" id="MobiDB-lite"/>
    </source>
</evidence>
<name>A0ABU0WEB5_9PROT</name>
<dbReference type="InterPro" id="IPR027417">
    <property type="entry name" value="P-loop_NTPase"/>
</dbReference>
<evidence type="ECO:0000313" key="2">
    <source>
        <dbReference type="EMBL" id="MDQ2102546.1"/>
    </source>
</evidence>
<protein>
    <recommendedName>
        <fullName evidence="4">ATP-binding protein</fullName>
    </recommendedName>
</protein>
<feature type="compositionally biased region" description="Basic residues" evidence="1">
    <location>
        <begin position="1441"/>
        <end position="1455"/>
    </location>
</feature>
<sequence>MPYAELDRRFEILSPEEVEDGPDWSAWPTDGARGWADLLRDPAMRLTVILGPGGIGKTREMREQARRLRAEGRVAVFVALDQLLDQPFAEALAGEEAAAFRRWDPARAEAVFLLDAVNEAKLAKAHALPRALRTFAAAIRQGAGRVRVLLSCRPSDWLHGADAGIVTEALEGLFPAPSASGTEISHSGSPVPLHTPDPAAPLTVTTVRLVPLDKERIRRMAHHFHVDDADALLDALKKTGGISMAGRPRDMEWIAAFWNRERRLGSRWDMLDRNVTAKLTERNEAYRETDTLLPEQALRGAARLAGATVLCRQPAIRLPEPGLEIAPERPALDPAVLLPDWSAAEIAALLRRPVFEEAPGGRVRFHHASTQAYLAGRWLLGLLEAGCLVSRVVELLSREVYGQRHLIPSMREVAGWVVCGHPGVRGALVGVAPELVLLGGDAARIPVEERKKALRAFAEAHRDALWLPWTIQDDDLVRLSDPMLAPTVQSLLAGADKSVAVRRFLLNLVRVEGVPAAGIALAIAFDEAQDLRVRIAAVDVVDATNEAALRARLRTSALGAPDLPNALLARIGLALLPETLSVEDMAALLEKFTAMPTDVLTNTVRTVGWDWVAACPPDHRQALLAALIKLATSLPHAPDQQQAPEFRLSDRYGWLVHTVSRMVTLEVKRTSGLGREPAPVLVYGLRLLEACASKSEVTLHDQLALAPALAENGTVRQALYAAVLLSTTGNPRADFTRLEGTFCQSRAEDADGLLARAAEVEAADDHQKLEFGARVIADRHAKAAGLQSRSESVIIATGLLATGSDERPWGIAPPLVGLLFPEISQDRAEAKMAASKAARLAQITAIRTGAAFRTDDVFDTLCFLTGLMRHLPGSTTRWGQSNIQSLQDSFGVESADAAKKALVSWWRRWCPLLPSERSSFVPVTPEVRVGLTGLAVFASTGSDLAGLPPEEARIAVHYALHERDGLPDWFGALLDAKPDVVEKVLLTEIHTALGNLSATMRNWHSLDAIAALEATAKLVAGAVLALLETDPRLDAEALTKALAIAVHVNGEDAVRFADLCARQTRSLGKTDGEAAWHWLWAWLRSDVAAAWSFVESVLTANPANARDLIVNILCGEDDYTQTDWHAVFRQPSQLATFISTVYRHLPPRNDPYRETVLGSVTLKPEDRAVESRDRLVDLLGEIDGSEAHAALTRLAADPDIGEAQHLFRAAIRRHGEKAAEFVVWKPSEIVAFADEHERDPRTPDDLFRLACNRLQAIRHDIEERAFGDRGIFPPGTKEEILQRYFAGRLERESRGRYDVTREEEVADHKKPDIRLRTPKAGVVSIEIKPLKKGRYTVAELKSTLKDQLVGQYMRAVGSRHGILLLCLIEKRTWKIEKPDRTTERSGAFADLLRILNDSAKTLERNDPRVHGLRVIGIDITPWDKDKAAKLKARAGTAPAPGRKRSTRTRMAKASE</sequence>
<dbReference type="Proteomes" id="UP001227317">
    <property type="component" value="Unassembled WGS sequence"/>
</dbReference>
<proteinExistence type="predicted"/>